<gene>
    <name evidence="2" type="ORF">DYB30_011828</name>
</gene>
<proteinExistence type="predicted"/>
<evidence type="ECO:0000256" key="1">
    <source>
        <dbReference type="SAM" id="MobiDB-lite"/>
    </source>
</evidence>
<name>A0A397DZA8_APHAT</name>
<evidence type="ECO:0000313" key="2">
    <source>
        <dbReference type="EMBL" id="RHY70942.1"/>
    </source>
</evidence>
<organism evidence="2 3">
    <name type="scientific">Aphanomyces astaci</name>
    <name type="common">Crayfish plague agent</name>
    <dbReference type="NCBI Taxonomy" id="112090"/>
    <lineage>
        <taxon>Eukaryota</taxon>
        <taxon>Sar</taxon>
        <taxon>Stramenopiles</taxon>
        <taxon>Oomycota</taxon>
        <taxon>Saprolegniomycetes</taxon>
        <taxon>Saprolegniales</taxon>
        <taxon>Verrucalvaceae</taxon>
        <taxon>Aphanomyces</taxon>
    </lineage>
</organism>
<evidence type="ECO:0000313" key="3">
    <source>
        <dbReference type="Proteomes" id="UP000266643"/>
    </source>
</evidence>
<feature type="region of interest" description="Disordered" evidence="1">
    <location>
        <begin position="665"/>
        <end position="701"/>
    </location>
</feature>
<reference evidence="2 3" key="1">
    <citation type="submission" date="2018-08" db="EMBL/GenBank/DDBJ databases">
        <title>Aphanomyces genome sequencing and annotation.</title>
        <authorList>
            <person name="Minardi D."/>
            <person name="Oidtmann B."/>
            <person name="Van Der Giezen M."/>
            <person name="Studholme D.J."/>
        </authorList>
    </citation>
    <scope>NUCLEOTIDE SEQUENCE [LARGE SCALE GENOMIC DNA]</scope>
    <source>
        <strain evidence="2 3">D2</strain>
    </source>
</reference>
<feature type="compositionally biased region" description="Low complexity" evidence="1">
    <location>
        <begin position="13"/>
        <end position="28"/>
    </location>
</feature>
<accession>A0A397DZA8</accession>
<feature type="region of interest" description="Disordered" evidence="1">
    <location>
        <begin position="45"/>
        <end position="66"/>
    </location>
</feature>
<comment type="caution">
    <text evidence="2">The sequence shown here is derived from an EMBL/GenBank/DDBJ whole genome shotgun (WGS) entry which is preliminary data.</text>
</comment>
<feature type="compositionally biased region" description="Low complexity" evidence="1">
    <location>
        <begin position="665"/>
        <end position="674"/>
    </location>
</feature>
<dbReference type="AlphaFoldDB" id="A0A397DZA8"/>
<feature type="region of interest" description="Disordered" evidence="1">
    <location>
        <begin position="1"/>
        <end position="28"/>
    </location>
</feature>
<dbReference type="EMBL" id="QUTD01003879">
    <property type="protein sequence ID" value="RHY70942.1"/>
    <property type="molecule type" value="Genomic_DNA"/>
</dbReference>
<sequence length="809" mass="89157">MTGGSPSPPRGRSVVVGSASPFPSASSTPAMSIKTWTAQALKRFHGMNTSPPRRDSMSPSSSHNRDRCMALGECDPRCIVDNMHFQGGVHHTQMLFAVFNGRPLSHCCYDMTFTWFRARHDDEFAVIPHASMDWYQPTAEDIGASLLLQVEIDDAVLGCIEHGPLVAGTPHLGLKKRLMEGDPCIDPSVRSRVETFLAAHTAYFTVHINTYHYSLACSFSFISERASDASVSLDAHHANAFVLEFGTCVDDTSRAAARLVVDLHDQRDVLFLVFRAFSSRAVHSTALADAISSGQSCMLACRTLPPPSSSLTDFDVCIWSHGGYMLPWTSTAGRPTIHDDDEEDVLNSMLLHDVDALLLLTHEFCTEVMPTSPESCNLSAPAAAAARDEEGEGTSMQSALESIKAERRALERQLEHLRHHHQSPTVVSEILALWAKWQVRYDADMDVPTTDPLLVDDVIPSVSTVSQISSSSPPPSMSADGSTSSQVLAVMRRHHITPGAWEIYLSRANPDELFEIDHVLTLNGNYSSFLPPNALDGSSDVLGGHNRRFSGDAFLHRYVKKNFKHLIDTHQTTSSVDPDHMRTTADVLKEALVCSWEFDAEATRSIYKSDSAFIDESWRKLEARMPCDNLNAYIMSFLKRCNHNLYATNPAFVALSAALADARMTPTSTTSSSRRPPPPSGTNNDDEEAPKTDTPAPDNMDELDQKILDGIVQVWGPQLSADATLKLRELPAAVVRRLAKHAVAACVDGKPPVMSRLIVHEAKQLQQTKGKGKWWSPRMRATIQDAYRRLTGGKRLADDMDMNPRPSYV</sequence>
<dbReference type="VEuPathDB" id="FungiDB:H257_11178"/>
<protein>
    <submittedName>
        <fullName evidence="2">Uncharacterized protein</fullName>
    </submittedName>
</protein>
<dbReference type="Proteomes" id="UP000266643">
    <property type="component" value="Unassembled WGS sequence"/>
</dbReference>